<gene>
    <name evidence="1" type="ORF">B0T16DRAFT_462416</name>
</gene>
<sequence>MWATLASTVKNQDARLQEYIVLRDNTAAALNRDRQPFEEQQHLHEMQAQQCELTKAAAENEMRLGAADPDRRQVAIDARGLSADWTRWKRIASRPYTVLPAITIFFSVHSPPRLRLGRSHNVAAAMSEVAISLVQCAASTTYCTFDGQDVYKDVIHVLSMSPGPEPVTGDNDAEYTMSCFPRPAQFAADYRKNRNGSPTKKM</sequence>
<dbReference type="Proteomes" id="UP001174936">
    <property type="component" value="Unassembled WGS sequence"/>
</dbReference>
<dbReference type="AlphaFoldDB" id="A0AA39XT68"/>
<accession>A0AA39XT68</accession>
<evidence type="ECO:0000313" key="2">
    <source>
        <dbReference type="Proteomes" id="UP001174936"/>
    </source>
</evidence>
<keyword evidence="2" id="KW-1185">Reference proteome</keyword>
<name>A0AA39XT68_9PEZI</name>
<organism evidence="1 2">
    <name type="scientific">Cercophora newfieldiana</name>
    <dbReference type="NCBI Taxonomy" id="92897"/>
    <lineage>
        <taxon>Eukaryota</taxon>
        <taxon>Fungi</taxon>
        <taxon>Dikarya</taxon>
        <taxon>Ascomycota</taxon>
        <taxon>Pezizomycotina</taxon>
        <taxon>Sordariomycetes</taxon>
        <taxon>Sordariomycetidae</taxon>
        <taxon>Sordariales</taxon>
        <taxon>Lasiosphaeriaceae</taxon>
        <taxon>Cercophora</taxon>
    </lineage>
</organism>
<proteinExistence type="predicted"/>
<dbReference type="EMBL" id="JAULSV010000007">
    <property type="protein sequence ID" value="KAK0638655.1"/>
    <property type="molecule type" value="Genomic_DNA"/>
</dbReference>
<comment type="caution">
    <text evidence="1">The sequence shown here is derived from an EMBL/GenBank/DDBJ whole genome shotgun (WGS) entry which is preliminary data.</text>
</comment>
<reference evidence="1" key="1">
    <citation type="submission" date="2023-06" db="EMBL/GenBank/DDBJ databases">
        <title>Genome-scale phylogeny and comparative genomics of the fungal order Sordariales.</title>
        <authorList>
            <consortium name="Lawrence Berkeley National Laboratory"/>
            <person name="Hensen N."/>
            <person name="Bonometti L."/>
            <person name="Westerberg I."/>
            <person name="Brannstrom I.O."/>
            <person name="Guillou S."/>
            <person name="Cros-Aarteil S."/>
            <person name="Calhoun S."/>
            <person name="Haridas S."/>
            <person name="Kuo A."/>
            <person name="Mondo S."/>
            <person name="Pangilinan J."/>
            <person name="Riley R."/>
            <person name="Labutti K."/>
            <person name="Andreopoulos B."/>
            <person name="Lipzen A."/>
            <person name="Chen C."/>
            <person name="Yanf M."/>
            <person name="Daum C."/>
            <person name="Ng V."/>
            <person name="Clum A."/>
            <person name="Steindorff A."/>
            <person name="Ohm R."/>
            <person name="Martin F."/>
            <person name="Silar P."/>
            <person name="Natvig D."/>
            <person name="Lalanne C."/>
            <person name="Gautier V."/>
            <person name="Ament-Velasquez S.L."/>
            <person name="Kruys A."/>
            <person name="Hutchinson M.I."/>
            <person name="Powell A.J."/>
            <person name="Barry K."/>
            <person name="Miller A.N."/>
            <person name="Grigoriev I.V."/>
            <person name="Debuchy R."/>
            <person name="Gladieux P."/>
            <person name="Thoren M.H."/>
            <person name="Johannesson H."/>
        </authorList>
    </citation>
    <scope>NUCLEOTIDE SEQUENCE</scope>
    <source>
        <strain evidence="1">SMH2532-1</strain>
    </source>
</reference>
<protein>
    <submittedName>
        <fullName evidence="1">Uncharacterized protein</fullName>
    </submittedName>
</protein>
<evidence type="ECO:0000313" key="1">
    <source>
        <dbReference type="EMBL" id="KAK0638655.1"/>
    </source>
</evidence>